<evidence type="ECO:0000256" key="1">
    <source>
        <dbReference type="SAM" id="Phobius"/>
    </source>
</evidence>
<organism evidence="2 3">
    <name type="scientific">Pontibacillus halophilus JSM 076056 = DSM 19796</name>
    <dbReference type="NCBI Taxonomy" id="1385510"/>
    <lineage>
        <taxon>Bacteria</taxon>
        <taxon>Bacillati</taxon>
        <taxon>Bacillota</taxon>
        <taxon>Bacilli</taxon>
        <taxon>Bacillales</taxon>
        <taxon>Bacillaceae</taxon>
        <taxon>Pontibacillus</taxon>
    </lineage>
</organism>
<sequence>MNVTVLKLVNVLSYIFLLVASFVLAGDIGGGTEDDVLFMPAGYAFSIWGLIYLLLFVFLVKQFFAEKQEEALIRKIGYWFPLSMILSGTSVIVGMTNAILFIAGSLVTLIITYSIITNREQDTTLFRIPFSFYLAWTSIATIVDTFVVLVGNDVTSLFGIHQFVWAIIMLLIGALLAVWFHIRNNDSIYPLVFVWGYVAIAVEQTQTALVFLSASLACLIALLVIVRVFKRSNK</sequence>
<keyword evidence="1" id="KW-0812">Transmembrane</keyword>
<keyword evidence="1" id="KW-0472">Membrane</keyword>
<name>A0A0A5GCP1_9BACI</name>
<reference evidence="2 3" key="1">
    <citation type="submission" date="2013-08" db="EMBL/GenBank/DDBJ databases">
        <authorList>
            <person name="Huang J."/>
            <person name="Wang G."/>
        </authorList>
    </citation>
    <scope>NUCLEOTIDE SEQUENCE [LARGE SCALE GENOMIC DNA]</scope>
    <source>
        <strain evidence="2 3">JSM 076056</strain>
    </source>
</reference>
<comment type="caution">
    <text evidence="2">The sequence shown here is derived from an EMBL/GenBank/DDBJ whole genome shotgun (WGS) entry which is preliminary data.</text>
</comment>
<feature type="transmembrane region" description="Helical" evidence="1">
    <location>
        <begin position="187"/>
        <end position="202"/>
    </location>
</feature>
<feature type="transmembrane region" description="Helical" evidence="1">
    <location>
        <begin position="130"/>
        <end position="151"/>
    </location>
</feature>
<feature type="transmembrane region" description="Helical" evidence="1">
    <location>
        <begin position="208"/>
        <end position="229"/>
    </location>
</feature>
<dbReference type="eggNOG" id="COG1030">
    <property type="taxonomic scope" value="Bacteria"/>
</dbReference>
<dbReference type="PANTHER" id="PTHR33802:SF1">
    <property type="entry name" value="XK-RELATED PROTEIN"/>
    <property type="match status" value="1"/>
</dbReference>
<feature type="transmembrane region" description="Helical" evidence="1">
    <location>
        <begin position="99"/>
        <end position="118"/>
    </location>
</feature>
<protein>
    <submittedName>
        <fullName evidence="2">Transporter</fullName>
    </submittedName>
</protein>
<dbReference type="EMBL" id="AVPE01000012">
    <property type="protein sequence ID" value="KGX90951.1"/>
    <property type="molecule type" value="Genomic_DNA"/>
</dbReference>
<evidence type="ECO:0000313" key="2">
    <source>
        <dbReference type="EMBL" id="KGX90951.1"/>
    </source>
</evidence>
<proteinExistence type="predicted"/>
<feature type="transmembrane region" description="Helical" evidence="1">
    <location>
        <begin position="163"/>
        <end position="180"/>
    </location>
</feature>
<keyword evidence="1" id="KW-1133">Transmembrane helix</keyword>
<dbReference type="AlphaFoldDB" id="A0A0A5GCP1"/>
<dbReference type="OrthoDB" id="5189031at2"/>
<keyword evidence="3" id="KW-1185">Reference proteome</keyword>
<feature type="transmembrane region" description="Helical" evidence="1">
    <location>
        <begin position="41"/>
        <end position="64"/>
    </location>
</feature>
<feature type="transmembrane region" description="Helical" evidence="1">
    <location>
        <begin position="76"/>
        <end position="93"/>
    </location>
</feature>
<evidence type="ECO:0000313" key="3">
    <source>
        <dbReference type="Proteomes" id="UP000030528"/>
    </source>
</evidence>
<dbReference type="Proteomes" id="UP000030528">
    <property type="component" value="Unassembled WGS sequence"/>
</dbReference>
<dbReference type="STRING" id="1385510.GCA_000425205_02817"/>
<accession>A0A0A5GCP1</accession>
<dbReference type="PANTHER" id="PTHR33802">
    <property type="entry name" value="SI:CH211-161H7.5-RELATED"/>
    <property type="match status" value="1"/>
</dbReference>
<dbReference type="RefSeq" id="WP_051239974.1">
    <property type="nucleotide sequence ID" value="NZ_AULI01000012.1"/>
</dbReference>
<gene>
    <name evidence="2" type="ORF">N781_06180</name>
</gene>